<evidence type="ECO:0000259" key="5">
    <source>
        <dbReference type="Pfam" id="PF00135"/>
    </source>
</evidence>
<dbReference type="Pfam" id="PF00135">
    <property type="entry name" value="COesterase"/>
    <property type="match status" value="1"/>
</dbReference>
<protein>
    <recommendedName>
        <fullName evidence="5">Carboxylesterase type B domain-containing protein</fullName>
    </recommendedName>
</protein>
<name>A0A8J2LP04_9HEXA</name>
<keyword evidence="7" id="KW-1185">Reference proteome</keyword>
<keyword evidence="3" id="KW-0378">Hydrolase</keyword>
<dbReference type="PANTHER" id="PTHR43142:SF1">
    <property type="entry name" value="CARBOXYLIC ESTER HYDROLASE"/>
    <property type="match status" value="1"/>
</dbReference>
<comment type="caution">
    <text evidence="6">The sequence shown here is derived from an EMBL/GenBank/DDBJ whole genome shotgun (WGS) entry which is preliminary data.</text>
</comment>
<organism evidence="6 7">
    <name type="scientific">Allacma fusca</name>
    <dbReference type="NCBI Taxonomy" id="39272"/>
    <lineage>
        <taxon>Eukaryota</taxon>
        <taxon>Metazoa</taxon>
        <taxon>Ecdysozoa</taxon>
        <taxon>Arthropoda</taxon>
        <taxon>Hexapoda</taxon>
        <taxon>Collembola</taxon>
        <taxon>Symphypleona</taxon>
        <taxon>Sminthuridae</taxon>
        <taxon>Allacma</taxon>
    </lineage>
</organism>
<proteinExistence type="inferred from homology"/>
<keyword evidence="2" id="KW-0719">Serine esterase</keyword>
<evidence type="ECO:0000313" key="7">
    <source>
        <dbReference type="Proteomes" id="UP000708208"/>
    </source>
</evidence>
<accession>A0A8J2LP04</accession>
<feature type="non-terminal residue" evidence="6">
    <location>
        <position position="168"/>
    </location>
</feature>
<evidence type="ECO:0000256" key="4">
    <source>
        <dbReference type="ARBA" id="ARBA00023180"/>
    </source>
</evidence>
<dbReference type="Proteomes" id="UP000708208">
    <property type="component" value="Unassembled WGS sequence"/>
</dbReference>
<reference evidence="6" key="1">
    <citation type="submission" date="2021-06" db="EMBL/GenBank/DDBJ databases">
        <authorList>
            <person name="Hodson N. C."/>
            <person name="Mongue J. A."/>
            <person name="Jaron S. K."/>
        </authorList>
    </citation>
    <scope>NUCLEOTIDE SEQUENCE</scope>
</reference>
<evidence type="ECO:0000313" key="6">
    <source>
        <dbReference type="EMBL" id="CAG7825920.1"/>
    </source>
</evidence>
<evidence type="ECO:0000256" key="3">
    <source>
        <dbReference type="ARBA" id="ARBA00022801"/>
    </source>
</evidence>
<sequence length="168" mass="18695">MSAPLRRPFLPNPYTVQDTFYQQRHLYPVLIYIHGGDFVEGSGNFYGARKLLMNEDVVLVTFNYRLGIFGFLSSGDENIPGNYGLLDQIFAIKWVQKYIQRFGGNPTRVTIFGDVGYLLFSPLSGGLFQGAIWTTNSGSMFSPPGNKSLMLNPKEFTQEIATAAGCTT</sequence>
<dbReference type="OrthoDB" id="3200163at2759"/>
<dbReference type="AlphaFoldDB" id="A0A8J2LP04"/>
<keyword evidence="4" id="KW-0325">Glycoprotein</keyword>
<gene>
    <name evidence="6" type="ORF">AFUS01_LOCUS36000</name>
</gene>
<evidence type="ECO:0000256" key="2">
    <source>
        <dbReference type="ARBA" id="ARBA00022487"/>
    </source>
</evidence>
<dbReference type="GO" id="GO:0052689">
    <property type="term" value="F:carboxylic ester hydrolase activity"/>
    <property type="evidence" value="ECO:0007669"/>
    <property type="project" value="UniProtKB-KW"/>
</dbReference>
<comment type="similarity">
    <text evidence="1">Belongs to the type-B carboxylesterase/lipase family.</text>
</comment>
<dbReference type="PANTHER" id="PTHR43142">
    <property type="entry name" value="CARBOXYLIC ESTER HYDROLASE"/>
    <property type="match status" value="1"/>
</dbReference>
<evidence type="ECO:0000256" key="1">
    <source>
        <dbReference type="ARBA" id="ARBA00005964"/>
    </source>
</evidence>
<dbReference type="EMBL" id="CAJVCH010537892">
    <property type="protein sequence ID" value="CAG7825920.1"/>
    <property type="molecule type" value="Genomic_DNA"/>
</dbReference>
<dbReference type="InterPro" id="IPR002018">
    <property type="entry name" value="CarbesteraseB"/>
</dbReference>
<feature type="domain" description="Carboxylesterase type B" evidence="5">
    <location>
        <begin position="22"/>
        <end position="167"/>
    </location>
</feature>